<organism evidence="5">
    <name type="scientific">Aureococcus anophagefferens</name>
    <name type="common">Harmful bloom alga</name>
    <dbReference type="NCBI Taxonomy" id="44056"/>
    <lineage>
        <taxon>Eukaryota</taxon>
        <taxon>Sar</taxon>
        <taxon>Stramenopiles</taxon>
        <taxon>Ochrophyta</taxon>
        <taxon>Pelagophyceae</taxon>
        <taxon>Pelagomonadales</taxon>
        <taxon>Pelagomonadaceae</taxon>
        <taxon>Aureococcus</taxon>
    </lineage>
</organism>
<feature type="transmembrane region" description="Helical" evidence="2">
    <location>
        <begin position="374"/>
        <end position="395"/>
    </location>
</feature>
<dbReference type="EMBL" id="GL833149">
    <property type="protein sequence ID" value="EGB04594.1"/>
    <property type="molecule type" value="Genomic_DNA"/>
</dbReference>
<dbReference type="AlphaFoldDB" id="F0YJZ8"/>
<feature type="region of interest" description="Disordered" evidence="1">
    <location>
        <begin position="293"/>
        <end position="332"/>
    </location>
</feature>
<dbReference type="eggNOG" id="KOG1471">
    <property type="taxonomic scope" value="Eukaryota"/>
</dbReference>
<evidence type="ECO:0000256" key="2">
    <source>
        <dbReference type="SAM" id="Phobius"/>
    </source>
</evidence>
<dbReference type="PANTHER" id="PTHR45657">
    <property type="entry name" value="CRAL-TRIO DOMAIN-CONTAINING PROTEIN YKL091C-RELATED"/>
    <property type="match status" value="1"/>
</dbReference>
<dbReference type="CDD" id="cd00170">
    <property type="entry name" value="SEC14"/>
    <property type="match status" value="1"/>
</dbReference>
<feature type="compositionally biased region" description="Low complexity" evidence="1">
    <location>
        <begin position="175"/>
        <end position="190"/>
    </location>
</feature>
<dbReference type="KEGG" id="aaf:AURANDRAFT_67110"/>
<sequence>MWELLGQLDTAVLRSGRVSMEEAFRHFIFIHEYAALKFEGEETELVTVLDVAGLRFSEVNSFLLRLVATASDVLNNLAPFRVRRIFILNAPSWFGAAWAGVRRVLPAETRHKVTIVGADYASTLAELADHDELPSTYGGGGPPLSQAEDELDMLEAVCVLNSGGAVDFLERGSDSDASPASASPQRAASPEVGSPDAPASPAPRPRWAPWRMPAAPRAHLGAANDFYYCDQRRRWVLRGDEEDGAAPGGGDADEDALVVAIQAATLRRSMSSEKALGSLKARTADDLMRTLPEAFSVPGHQRRAPARRGAPPPPRTRAESLELDDDGDDGREDLGDPALAVGLYLGLGLTWACQSFLFAAAPTWLLGPASRGGLGFRAADAAGAAVAACGALGLLRWRCSEALARMPERAPLRAYRVATALGVVVNVAAPTYAKSLADDRLPRDSSAVHVAVALTGAAWLLGARFATDAADAAAAMMLQSHATSRAVAAAGLSDAGRVAGALLATLVVPRALEAGAHAATGLYAAAGASALLYALSVAVYRRVLGDVSDDGAGGACAVFLEVPARDVQRLVDDCIESG</sequence>
<dbReference type="OrthoDB" id="1434354at2759"/>
<dbReference type="Proteomes" id="UP000002729">
    <property type="component" value="Unassembled WGS sequence"/>
</dbReference>
<dbReference type="PROSITE" id="PS50191">
    <property type="entry name" value="CRAL_TRIO"/>
    <property type="match status" value="1"/>
</dbReference>
<feature type="compositionally biased region" description="Acidic residues" evidence="1">
    <location>
        <begin position="321"/>
        <end position="331"/>
    </location>
</feature>
<evidence type="ECO:0000313" key="4">
    <source>
        <dbReference type="EMBL" id="EGB04594.1"/>
    </source>
</evidence>
<dbReference type="InterPro" id="IPR036259">
    <property type="entry name" value="MFS_trans_sf"/>
</dbReference>
<keyword evidence="5" id="KW-1185">Reference proteome</keyword>
<dbReference type="PANTHER" id="PTHR45657:SF1">
    <property type="entry name" value="CRAL-TRIO DOMAIN-CONTAINING PROTEIN YKL091C-RELATED"/>
    <property type="match status" value="1"/>
</dbReference>
<reference evidence="4 5" key="1">
    <citation type="journal article" date="2011" name="Proc. Natl. Acad. Sci. U.S.A.">
        <title>Niche of harmful alga Aureococcus anophagefferens revealed through ecogenomics.</title>
        <authorList>
            <person name="Gobler C.J."/>
            <person name="Berry D.L."/>
            <person name="Dyhrman S.T."/>
            <person name="Wilhelm S.W."/>
            <person name="Salamov A."/>
            <person name="Lobanov A.V."/>
            <person name="Zhang Y."/>
            <person name="Collier J.L."/>
            <person name="Wurch L.L."/>
            <person name="Kustka A.B."/>
            <person name="Dill B.D."/>
            <person name="Shah M."/>
            <person name="VerBerkmoes N.C."/>
            <person name="Kuo A."/>
            <person name="Terry A."/>
            <person name="Pangilinan J."/>
            <person name="Lindquist E.A."/>
            <person name="Lucas S."/>
            <person name="Paulsen I.T."/>
            <person name="Hattenrath-Lehmann T.K."/>
            <person name="Talmage S.C."/>
            <person name="Walker E.A."/>
            <person name="Koch F."/>
            <person name="Burson A.M."/>
            <person name="Marcoval M.A."/>
            <person name="Tang Y.Z."/>
            <person name="Lecleir G.R."/>
            <person name="Coyne K.J."/>
            <person name="Berg G.M."/>
            <person name="Bertrand E.M."/>
            <person name="Saito M.A."/>
            <person name="Gladyshev V.N."/>
            <person name="Grigoriev I.V."/>
        </authorList>
    </citation>
    <scope>NUCLEOTIDE SEQUENCE [LARGE SCALE GENOMIC DNA]</scope>
    <source>
        <strain evidence="5">CCMP 1984</strain>
    </source>
</reference>
<keyword evidence="2" id="KW-0812">Transmembrane</keyword>
<protein>
    <recommendedName>
        <fullName evidence="3">CRAL-TRIO domain-containing protein</fullName>
    </recommendedName>
</protein>
<dbReference type="Gene3D" id="3.40.525.10">
    <property type="entry name" value="CRAL-TRIO lipid binding domain"/>
    <property type="match status" value="1"/>
</dbReference>
<proteinExistence type="predicted"/>
<evidence type="ECO:0000259" key="3">
    <source>
        <dbReference type="PROSITE" id="PS50191"/>
    </source>
</evidence>
<dbReference type="InParanoid" id="F0YJZ8"/>
<keyword evidence="2" id="KW-1133">Transmembrane helix</keyword>
<name>F0YJZ8_AURAN</name>
<feature type="domain" description="CRAL-TRIO" evidence="3">
    <location>
        <begin position="1"/>
        <end position="145"/>
    </location>
</feature>
<dbReference type="SMART" id="SM00516">
    <property type="entry name" value="SEC14"/>
    <property type="match status" value="1"/>
</dbReference>
<accession>F0YJZ8</accession>
<dbReference type="SUPFAM" id="SSF103473">
    <property type="entry name" value="MFS general substrate transporter"/>
    <property type="match status" value="1"/>
</dbReference>
<dbReference type="SUPFAM" id="SSF52087">
    <property type="entry name" value="CRAL/TRIO domain"/>
    <property type="match status" value="1"/>
</dbReference>
<dbReference type="InterPro" id="IPR051026">
    <property type="entry name" value="PI/PC_transfer"/>
</dbReference>
<dbReference type="Pfam" id="PF00650">
    <property type="entry name" value="CRAL_TRIO"/>
    <property type="match status" value="1"/>
</dbReference>
<evidence type="ECO:0000256" key="1">
    <source>
        <dbReference type="SAM" id="MobiDB-lite"/>
    </source>
</evidence>
<evidence type="ECO:0000313" key="5">
    <source>
        <dbReference type="Proteomes" id="UP000002729"/>
    </source>
</evidence>
<feature type="transmembrane region" description="Helical" evidence="2">
    <location>
        <begin position="514"/>
        <end position="535"/>
    </location>
</feature>
<dbReference type="InterPro" id="IPR036865">
    <property type="entry name" value="CRAL-TRIO_dom_sf"/>
</dbReference>
<feature type="transmembrane region" description="Helical" evidence="2">
    <location>
        <begin position="415"/>
        <end position="433"/>
    </location>
</feature>
<gene>
    <name evidence="4" type="ORF">AURANDRAFT_67110</name>
</gene>
<feature type="transmembrane region" description="Helical" evidence="2">
    <location>
        <begin position="445"/>
        <end position="466"/>
    </location>
</feature>
<dbReference type="RefSeq" id="XP_009040700.1">
    <property type="nucleotide sequence ID" value="XM_009042452.1"/>
</dbReference>
<dbReference type="InterPro" id="IPR001251">
    <property type="entry name" value="CRAL-TRIO_dom"/>
</dbReference>
<dbReference type="GeneID" id="20226085"/>
<keyword evidence="2" id="KW-0472">Membrane</keyword>
<feature type="region of interest" description="Disordered" evidence="1">
    <location>
        <begin position="170"/>
        <end position="208"/>
    </location>
</feature>
<feature type="transmembrane region" description="Helical" evidence="2">
    <location>
        <begin position="487"/>
        <end position="508"/>
    </location>
</feature>